<reference key="1">
    <citation type="journal article" date="1999" name="Nature">
        <title>Sequence and analysis of chromosome 2 of the plant Arabidopsis thaliana.</title>
        <authorList>
            <person name="Lin X."/>
            <person name="Kaul S."/>
            <person name="Rounsley S."/>
            <person name="Shea T.P."/>
            <person name="Benito M.I."/>
            <person name="Town C.D."/>
            <person name="Fujii C.Y."/>
            <person name="Mason T."/>
            <person name="Bowman C.L."/>
            <person name="Barnstead M."/>
            <person name="Feldblyum T.V."/>
            <person name="Buell C.R."/>
            <person name="Ketchum K.A."/>
            <person name="Lee J."/>
            <person name="Ronning C.M."/>
            <person name="Koo H.L."/>
            <person name="Moffat K.S."/>
            <person name="Cronin L.A."/>
            <person name="Shen M."/>
            <person name="Pai G."/>
            <person name="Van Aken S."/>
            <person name="Umayam L."/>
            <person name="Tallon L.J."/>
            <person name="Gill J.E."/>
            <person name="Adams M.D."/>
            <person name="Carrera A.J."/>
            <person name="Creasy T.H."/>
            <person name="Goodman H.M."/>
            <person name="Somerville C.R."/>
            <person name="Copenhaver G.P."/>
            <person name="Preuss D."/>
            <person name="Nierman W.C."/>
            <person name="White O."/>
            <person name="Eisen J.A."/>
            <person name="Salzberg S.L."/>
            <person name="Fraser C.M."/>
            <person name="Venter J.C."/>
        </authorList>
    </citation>
    <scope>NUCLEOTIDE SEQUENCE [LARGE SCALE GENOMIC DNA]</scope>
    <source>
        <strain>cv. Columbia</strain>
    </source>
</reference>
<evidence type="ECO:0000259" key="3">
    <source>
        <dbReference type="Pfam" id="PF14392"/>
    </source>
</evidence>
<evidence type="ECO:0000313" key="4">
    <source>
        <dbReference type="EMBL" id="AAD17399.1"/>
    </source>
</evidence>
<feature type="domain" description="Zinc knuckle CX2CX4HX4C" evidence="3">
    <location>
        <begin position="181"/>
        <end position="223"/>
    </location>
</feature>
<reference evidence="4" key="3">
    <citation type="submission" date="2002-02" db="EMBL/GenBank/DDBJ databases">
        <authorList>
            <person name="Town C.D."/>
            <person name="Kaul S."/>
        </authorList>
    </citation>
    <scope>NUCLEOTIDE SEQUENCE</scope>
</reference>
<name>Q9ZQF7_ARATH</name>
<dbReference type="Pfam" id="PF14392">
    <property type="entry name" value="zf-CCHC_4"/>
    <property type="match status" value="1"/>
</dbReference>
<protein>
    <submittedName>
        <fullName evidence="4">Putative Ta11-like non-LTR retroelement protein</fullName>
    </submittedName>
</protein>
<organism evidence="4">
    <name type="scientific">Arabidopsis thaliana</name>
    <name type="common">Mouse-ear cress</name>
    <dbReference type="NCBI Taxonomy" id="3702"/>
    <lineage>
        <taxon>Eukaryota</taxon>
        <taxon>Viridiplantae</taxon>
        <taxon>Streptophyta</taxon>
        <taxon>Embryophyta</taxon>
        <taxon>Tracheophyta</taxon>
        <taxon>Spermatophyta</taxon>
        <taxon>Magnoliopsida</taxon>
        <taxon>eudicotyledons</taxon>
        <taxon>Gunneridae</taxon>
        <taxon>Pentapetalae</taxon>
        <taxon>rosids</taxon>
        <taxon>malvids</taxon>
        <taxon>Brassicales</taxon>
        <taxon>Brassicaceae</taxon>
        <taxon>Camelineae</taxon>
        <taxon>Arabidopsis</taxon>
    </lineage>
</organism>
<proteinExistence type="predicted"/>
<feature type="domain" description="DUF4283" evidence="2">
    <location>
        <begin position="44"/>
        <end position="126"/>
    </location>
</feature>
<dbReference type="InterPro" id="IPR025836">
    <property type="entry name" value="Zn_knuckle_CX2CX4HX4C"/>
</dbReference>
<evidence type="ECO:0000259" key="2">
    <source>
        <dbReference type="Pfam" id="PF14111"/>
    </source>
</evidence>
<dbReference type="InterPro" id="IPR040256">
    <property type="entry name" value="At4g02000-like"/>
</dbReference>
<evidence type="ECO:0000256" key="1">
    <source>
        <dbReference type="SAM" id="MobiDB-lite"/>
    </source>
</evidence>
<dbReference type="PIR" id="D84530">
    <property type="entry name" value="D84530"/>
</dbReference>
<dbReference type="AlphaFoldDB" id="Q9ZQF7"/>
<dbReference type="EMBL" id="AC006248">
    <property type="protein sequence ID" value="AAD17399.1"/>
    <property type="molecule type" value="Genomic_DNA"/>
</dbReference>
<feature type="region of interest" description="Disordered" evidence="1">
    <location>
        <begin position="348"/>
        <end position="393"/>
    </location>
</feature>
<feature type="compositionally biased region" description="Basic and acidic residues" evidence="1">
    <location>
        <begin position="348"/>
        <end position="357"/>
    </location>
</feature>
<sequence length="589" mass="65776">MSKRIRPSWYRESPPKQPPFAFEPEEEDDVVILPQVDNSALLARLHLSLVGRMFHQGGRSTKALLSFLPKENIWDVEGRVRGVSLGDARFQFFFESEVDLQKVLNKRPCHFNKWSFALERWEPHVGTSFPNIMTFWVRTEGIPAEFWDEEVLRNFGNSLGLVRRVDPSKGRILISVTADVPLRFNKNAQLPSGTVVKVKLSYEKLFRWCSYCRRICHELEQCPLLDAEQKAVLSAEESQRNLRLSLRDGDSSQARLPLQSFPESNRSRSERNHLPLLNGPPSSRPYHSRGEKSSAPPNKQSSPLLSDSQLTLSDTVLAPSRAKQITSSPTYVRERPFRLNLSKKASALEKGKGKVVEHPTPLLGESSVVGSSAKKSLNFEPSEPAPKNLDTPISVTSKSLEPQLEKRKSWYDMTVEEDEATARSLESGPDTILAAKFSQVVSFASPSVVSPSLSVLPSPAAPEDEWNESLNPLSEALNLDWTEEDEAAYHLADDLDVDADDLLSEELQESLQDQSGLVIPGSHVAPISELQPEKLKSLIVSSLQSEEVGPSIAIPRRKDSKKKVVPHSRKAQLNSGLCLNLASKKIHHI</sequence>
<dbReference type="PANTHER" id="PTHR31286:SF132">
    <property type="entry name" value="DUF4283 DOMAIN-CONTAINING PROTEIN"/>
    <property type="match status" value="1"/>
</dbReference>
<dbReference type="Pfam" id="PF14111">
    <property type="entry name" value="DUF4283"/>
    <property type="match status" value="1"/>
</dbReference>
<dbReference type="ExpressionAtlas" id="Q9ZQF7">
    <property type="expression patterns" value="baseline"/>
</dbReference>
<dbReference type="PANTHER" id="PTHR31286">
    <property type="entry name" value="GLYCINE-RICH CELL WALL STRUCTURAL PROTEIN 1.8-LIKE"/>
    <property type="match status" value="1"/>
</dbReference>
<reference evidence="4" key="2">
    <citation type="submission" date="2000-03" db="EMBL/GenBank/DDBJ databases">
        <authorList>
            <person name="Lin X."/>
            <person name="Kaul S."/>
            <person name="Shea T.P."/>
            <person name="Fujii C.Y."/>
            <person name="Shen M."/>
            <person name="VanAken S.E."/>
            <person name="Barnstead M.E."/>
            <person name="Mason T.M."/>
            <person name="Bowman C.L."/>
            <person name="Ronning C.M."/>
            <person name="Benito M.-I."/>
            <person name="Carrera A.J."/>
            <person name="Creasy T.H."/>
            <person name="Buell C.R."/>
            <person name="Town C.D."/>
            <person name="Nierman W.C."/>
            <person name="Fraser C.M."/>
            <person name="Venter J.C."/>
        </authorList>
    </citation>
    <scope>NUCLEOTIDE SEQUENCE</scope>
</reference>
<dbReference type="InterPro" id="IPR025558">
    <property type="entry name" value="DUF4283"/>
</dbReference>
<accession>Q9ZQF7</accession>
<feature type="region of interest" description="Disordered" evidence="1">
    <location>
        <begin position="244"/>
        <end position="307"/>
    </location>
</feature>